<proteinExistence type="predicted"/>
<organism evidence="1 2">
    <name type="scientific">Nocardia testacea</name>
    <dbReference type="NCBI Taxonomy" id="248551"/>
    <lineage>
        <taxon>Bacteria</taxon>
        <taxon>Bacillati</taxon>
        <taxon>Actinomycetota</taxon>
        <taxon>Actinomycetes</taxon>
        <taxon>Mycobacteriales</taxon>
        <taxon>Nocardiaceae</taxon>
        <taxon>Nocardia</taxon>
    </lineage>
</organism>
<evidence type="ECO:0000313" key="2">
    <source>
        <dbReference type="Proteomes" id="UP001611494"/>
    </source>
</evidence>
<name>A0ABW7VY14_9NOCA</name>
<evidence type="ECO:0000313" key="1">
    <source>
        <dbReference type="EMBL" id="MFI2231476.1"/>
    </source>
</evidence>
<protein>
    <submittedName>
        <fullName evidence="1">Uncharacterized protein</fullName>
    </submittedName>
</protein>
<dbReference type="Proteomes" id="UP001611494">
    <property type="component" value="Unassembled WGS sequence"/>
</dbReference>
<gene>
    <name evidence="1" type="ORF">ACH49Z_16655</name>
</gene>
<reference evidence="1 2" key="1">
    <citation type="submission" date="2024-10" db="EMBL/GenBank/DDBJ databases">
        <title>The Natural Products Discovery Center: Release of the First 8490 Sequenced Strains for Exploring Actinobacteria Biosynthetic Diversity.</title>
        <authorList>
            <person name="Kalkreuter E."/>
            <person name="Kautsar S.A."/>
            <person name="Yang D."/>
            <person name="Bader C.D."/>
            <person name="Teijaro C.N."/>
            <person name="Fluegel L."/>
            <person name="Davis C.M."/>
            <person name="Simpson J.R."/>
            <person name="Lauterbach L."/>
            <person name="Steele A.D."/>
            <person name="Gui C."/>
            <person name="Meng S."/>
            <person name="Li G."/>
            <person name="Viehrig K."/>
            <person name="Ye F."/>
            <person name="Su P."/>
            <person name="Kiefer A.F."/>
            <person name="Nichols A."/>
            <person name="Cepeda A.J."/>
            <person name="Yan W."/>
            <person name="Fan B."/>
            <person name="Jiang Y."/>
            <person name="Adhikari A."/>
            <person name="Zheng C.-J."/>
            <person name="Schuster L."/>
            <person name="Cowan T.M."/>
            <person name="Smanski M.J."/>
            <person name="Chevrette M.G."/>
            <person name="De Carvalho L.P.S."/>
            <person name="Shen B."/>
        </authorList>
    </citation>
    <scope>NUCLEOTIDE SEQUENCE [LARGE SCALE GENOMIC DNA]</scope>
    <source>
        <strain evidence="1 2">NPDC019377</strain>
    </source>
</reference>
<comment type="caution">
    <text evidence="1">The sequence shown here is derived from an EMBL/GenBank/DDBJ whole genome shotgun (WGS) entry which is preliminary data.</text>
</comment>
<keyword evidence="2" id="KW-1185">Reference proteome</keyword>
<dbReference type="EMBL" id="JBIRYL010000003">
    <property type="protein sequence ID" value="MFI2231476.1"/>
    <property type="molecule type" value="Genomic_DNA"/>
</dbReference>
<dbReference type="RefSeq" id="WP_397062657.1">
    <property type="nucleotide sequence ID" value="NZ_JBIRYL010000003.1"/>
</dbReference>
<accession>A0ABW7VY14</accession>
<sequence>MLDRQHAAHVEVLILADRVVDSTRVLFDRVSFFADDDKIAEARRAHQETFSAIHAGKGAAQLAGPEDLVYKLGNFMVALTKQYGLIEKYAESNGAIGTYDELSAAANEMDETRTAYILAAQKLLK</sequence>